<gene>
    <name evidence="1" type="ORF">E2C01_027838</name>
</gene>
<name>A0A5B7EMM0_PORTR</name>
<proteinExistence type="predicted"/>
<protein>
    <submittedName>
        <fullName evidence="1">Uncharacterized protein</fullName>
    </submittedName>
</protein>
<accession>A0A5B7EMM0</accession>
<reference evidence="1 2" key="1">
    <citation type="submission" date="2019-05" db="EMBL/GenBank/DDBJ databases">
        <title>Another draft genome of Portunus trituberculatus and its Hox gene families provides insights of decapod evolution.</title>
        <authorList>
            <person name="Jeong J.-H."/>
            <person name="Song I."/>
            <person name="Kim S."/>
            <person name="Choi T."/>
            <person name="Kim D."/>
            <person name="Ryu S."/>
            <person name="Kim W."/>
        </authorList>
    </citation>
    <scope>NUCLEOTIDE SEQUENCE [LARGE SCALE GENOMIC DNA]</scope>
    <source>
        <tissue evidence="1">Muscle</tissue>
    </source>
</reference>
<dbReference type="Proteomes" id="UP000324222">
    <property type="component" value="Unassembled WGS sequence"/>
</dbReference>
<organism evidence="1 2">
    <name type="scientific">Portunus trituberculatus</name>
    <name type="common">Swimming crab</name>
    <name type="synonym">Neptunus trituberculatus</name>
    <dbReference type="NCBI Taxonomy" id="210409"/>
    <lineage>
        <taxon>Eukaryota</taxon>
        <taxon>Metazoa</taxon>
        <taxon>Ecdysozoa</taxon>
        <taxon>Arthropoda</taxon>
        <taxon>Crustacea</taxon>
        <taxon>Multicrustacea</taxon>
        <taxon>Malacostraca</taxon>
        <taxon>Eumalacostraca</taxon>
        <taxon>Eucarida</taxon>
        <taxon>Decapoda</taxon>
        <taxon>Pleocyemata</taxon>
        <taxon>Brachyura</taxon>
        <taxon>Eubrachyura</taxon>
        <taxon>Portunoidea</taxon>
        <taxon>Portunidae</taxon>
        <taxon>Portuninae</taxon>
        <taxon>Portunus</taxon>
    </lineage>
</organism>
<evidence type="ECO:0000313" key="2">
    <source>
        <dbReference type="Proteomes" id="UP000324222"/>
    </source>
</evidence>
<evidence type="ECO:0000313" key="1">
    <source>
        <dbReference type="EMBL" id="MPC34446.1"/>
    </source>
</evidence>
<keyword evidence="2" id="KW-1185">Reference proteome</keyword>
<dbReference type="EMBL" id="VSRR010003056">
    <property type="protein sequence ID" value="MPC34446.1"/>
    <property type="molecule type" value="Genomic_DNA"/>
</dbReference>
<comment type="caution">
    <text evidence="1">The sequence shown here is derived from an EMBL/GenBank/DDBJ whole genome shotgun (WGS) entry which is preliminary data.</text>
</comment>
<dbReference type="AlphaFoldDB" id="A0A5B7EMM0"/>
<sequence>MLVAGWCVPACTNPPRLPAAGCLLTEPVCTTPWWGGKWSTASHRALPTVRDPHVRPGNSGRGAEAKRGTGNIFINIEEEYCSFGFKFGGDDRCVMFCSKFLGDLLQENIVDVLVILS</sequence>